<evidence type="ECO:0000313" key="3">
    <source>
        <dbReference type="EMBL" id="MEU2272022.1"/>
    </source>
</evidence>
<comment type="caution">
    <text evidence="3">The sequence shown here is derived from an EMBL/GenBank/DDBJ whole genome shotgun (WGS) entry which is preliminary data.</text>
</comment>
<gene>
    <name evidence="3" type="ORF">ABZ568_37445</name>
</gene>
<evidence type="ECO:0000259" key="2">
    <source>
        <dbReference type="Pfam" id="PF13643"/>
    </source>
</evidence>
<organism evidence="3 4">
    <name type="scientific">Streptomyces olindensis</name>
    <dbReference type="NCBI Taxonomy" id="358823"/>
    <lineage>
        <taxon>Bacteria</taxon>
        <taxon>Bacillati</taxon>
        <taxon>Actinomycetota</taxon>
        <taxon>Actinomycetes</taxon>
        <taxon>Kitasatosporales</taxon>
        <taxon>Streptomycetaceae</taxon>
        <taxon>Streptomyces</taxon>
    </lineage>
</organism>
<dbReference type="RefSeq" id="WP_359794094.1">
    <property type="nucleotide sequence ID" value="NZ_JBEYBN010000090.1"/>
</dbReference>
<evidence type="ECO:0000313" key="4">
    <source>
        <dbReference type="Proteomes" id="UP001550603"/>
    </source>
</evidence>
<sequence>MSDETPLKDYVTECPICQQKVTATVEAFNGFAPDNEFEFRRYLIATCGLCYQPLLLEQDQKSGRYERELECVWPSPPRALAESVPEVLRREHFEARTCFKSKAYTATVVMVRRTLEGVCAQHGITKKPLYRAFEEMKSVGLIEGRLFEWAQELRVLGNEGAHFTGKSVTRQDASDAVALAEALLDYLYVFNEQFLQFKERRKKVAEMADKVAKTTASARDETKNSGPQK</sequence>
<keyword evidence="4" id="KW-1185">Reference proteome</keyword>
<protein>
    <submittedName>
        <fullName evidence="3">DUF4145 domain-containing protein</fullName>
    </submittedName>
</protein>
<accession>A0ABV2Y6X5</accession>
<dbReference type="Pfam" id="PF13643">
    <property type="entry name" value="DUF4145"/>
    <property type="match status" value="1"/>
</dbReference>
<feature type="compositionally biased region" description="Basic and acidic residues" evidence="1">
    <location>
        <begin position="208"/>
        <end position="223"/>
    </location>
</feature>
<feature type="region of interest" description="Disordered" evidence="1">
    <location>
        <begin position="208"/>
        <end position="229"/>
    </location>
</feature>
<reference evidence="3 4" key="1">
    <citation type="submission" date="2024-06" db="EMBL/GenBank/DDBJ databases">
        <title>The Natural Products Discovery Center: Release of the First 8490 Sequenced Strains for Exploring Actinobacteria Biosynthetic Diversity.</title>
        <authorList>
            <person name="Kalkreuter E."/>
            <person name="Kautsar S.A."/>
            <person name="Yang D."/>
            <person name="Bader C.D."/>
            <person name="Teijaro C.N."/>
            <person name="Fluegel L."/>
            <person name="Davis C.M."/>
            <person name="Simpson J.R."/>
            <person name="Lauterbach L."/>
            <person name="Steele A.D."/>
            <person name="Gui C."/>
            <person name="Meng S."/>
            <person name="Li G."/>
            <person name="Viehrig K."/>
            <person name="Ye F."/>
            <person name="Su P."/>
            <person name="Kiefer A.F."/>
            <person name="Nichols A."/>
            <person name="Cepeda A.J."/>
            <person name="Yan W."/>
            <person name="Fan B."/>
            <person name="Jiang Y."/>
            <person name="Adhikari A."/>
            <person name="Zheng C.-J."/>
            <person name="Schuster L."/>
            <person name="Cowan T.M."/>
            <person name="Smanski M.J."/>
            <person name="Chevrette M.G."/>
            <person name="De Carvalho L.P.S."/>
            <person name="Shen B."/>
        </authorList>
    </citation>
    <scope>NUCLEOTIDE SEQUENCE [LARGE SCALE GENOMIC DNA]</scope>
    <source>
        <strain evidence="3 4">NPDC019583</strain>
    </source>
</reference>
<proteinExistence type="predicted"/>
<feature type="domain" description="DUF4145" evidence="2">
    <location>
        <begin position="94"/>
        <end position="179"/>
    </location>
</feature>
<dbReference type="Proteomes" id="UP001550603">
    <property type="component" value="Unassembled WGS sequence"/>
</dbReference>
<evidence type="ECO:0000256" key="1">
    <source>
        <dbReference type="SAM" id="MobiDB-lite"/>
    </source>
</evidence>
<name>A0ABV2Y6X5_9ACTN</name>
<dbReference type="EMBL" id="JBEYBN010000090">
    <property type="protein sequence ID" value="MEU2272022.1"/>
    <property type="molecule type" value="Genomic_DNA"/>
</dbReference>
<dbReference type="InterPro" id="IPR025285">
    <property type="entry name" value="DUF4145"/>
</dbReference>